<dbReference type="PANTHER" id="PTHR23104">
    <property type="entry name" value="MULTIPLE COAGULATION FACTOR DEFICIENCY PROTEIN 2 NEURAL STEM CELL DERIVED NEURONAL SURVIVAL PROTEIN"/>
    <property type="match status" value="1"/>
</dbReference>
<organism evidence="5 6">
    <name type="scientific">Leptobrachium leishanense</name>
    <name type="common">Leishan spiny toad</name>
    <dbReference type="NCBI Taxonomy" id="445787"/>
    <lineage>
        <taxon>Eukaryota</taxon>
        <taxon>Metazoa</taxon>
        <taxon>Chordata</taxon>
        <taxon>Craniata</taxon>
        <taxon>Vertebrata</taxon>
        <taxon>Euteleostomi</taxon>
        <taxon>Amphibia</taxon>
        <taxon>Batrachia</taxon>
        <taxon>Anura</taxon>
        <taxon>Pelobatoidea</taxon>
        <taxon>Megophryidae</taxon>
        <taxon>Leptobrachium</taxon>
    </lineage>
</organism>
<evidence type="ECO:0008006" key="7">
    <source>
        <dbReference type="Google" id="ProtNLM"/>
    </source>
</evidence>
<name>A0A8C5MRC0_9ANUR</name>
<keyword evidence="3" id="KW-0677">Repeat</keyword>
<evidence type="ECO:0000313" key="6">
    <source>
        <dbReference type="Proteomes" id="UP000694569"/>
    </source>
</evidence>
<accession>A0A8C5MRC0</accession>
<dbReference type="InterPro" id="IPR018247">
    <property type="entry name" value="EF_Hand_1_Ca_BS"/>
</dbReference>
<keyword evidence="2" id="KW-0732">Signal</keyword>
<dbReference type="AlphaFoldDB" id="A0A8C5MRC0"/>
<dbReference type="OrthoDB" id="289247at2759"/>
<keyword evidence="6" id="KW-1185">Reference proteome</keyword>
<dbReference type="InterPro" id="IPR011992">
    <property type="entry name" value="EF-hand-dom_pair"/>
</dbReference>
<dbReference type="SUPFAM" id="SSF47473">
    <property type="entry name" value="EF-hand"/>
    <property type="match status" value="1"/>
</dbReference>
<keyword evidence="4" id="KW-0106">Calcium</keyword>
<reference evidence="5" key="1">
    <citation type="submission" date="2025-08" db="UniProtKB">
        <authorList>
            <consortium name="Ensembl"/>
        </authorList>
    </citation>
    <scope>IDENTIFICATION</scope>
</reference>
<dbReference type="Proteomes" id="UP000694569">
    <property type="component" value="Unplaced"/>
</dbReference>
<dbReference type="PANTHER" id="PTHR23104:SF15">
    <property type="entry name" value="CELL GROWTH REGULATOR WITH EF HAND DOMAIN PROTEIN 1"/>
    <property type="match status" value="1"/>
</dbReference>
<dbReference type="PROSITE" id="PS00018">
    <property type="entry name" value="EF_HAND_1"/>
    <property type="match status" value="1"/>
</dbReference>
<dbReference type="InterPro" id="IPR052110">
    <property type="entry name" value="MCFD2-like"/>
</dbReference>
<evidence type="ECO:0000256" key="3">
    <source>
        <dbReference type="ARBA" id="ARBA00022737"/>
    </source>
</evidence>
<evidence type="ECO:0000313" key="5">
    <source>
        <dbReference type="Ensembl" id="ENSLLEP00000017993.1"/>
    </source>
</evidence>
<dbReference type="GeneTree" id="ENSGT00950000185281"/>
<keyword evidence="1" id="KW-0479">Metal-binding</keyword>
<reference evidence="5" key="2">
    <citation type="submission" date="2025-09" db="UniProtKB">
        <authorList>
            <consortium name="Ensembl"/>
        </authorList>
    </citation>
    <scope>IDENTIFICATION</scope>
</reference>
<dbReference type="Gene3D" id="1.10.238.10">
    <property type="entry name" value="EF-hand"/>
    <property type="match status" value="1"/>
</dbReference>
<dbReference type="Ensembl" id="ENSLLET00000018701.1">
    <property type="protein sequence ID" value="ENSLLEP00000017993.1"/>
    <property type="gene ID" value="ENSLLEG00000011464.1"/>
</dbReference>
<proteinExistence type="predicted"/>
<dbReference type="GO" id="GO:0046872">
    <property type="term" value="F:metal ion binding"/>
    <property type="evidence" value="ECO:0007669"/>
    <property type="project" value="UniProtKB-KW"/>
</dbReference>
<evidence type="ECO:0000256" key="1">
    <source>
        <dbReference type="ARBA" id="ARBA00022723"/>
    </source>
</evidence>
<evidence type="ECO:0000256" key="2">
    <source>
        <dbReference type="ARBA" id="ARBA00022729"/>
    </source>
</evidence>
<protein>
    <recommendedName>
        <fullName evidence="7">EF-hand domain-containing protein</fullName>
    </recommendedName>
</protein>
<sequence length="201" mass="22452">MSIGPEQLRLLQGYLEHADPMEKNASNLAREAVILHLILLHDYDKSGRLDGLETMQLLRGILTHKMQEPPPPKSVILLVDDILDTQDINRDGFLDAHELLVPAIYGEDALLKVEENSAVHVAIPPPQNVQNENKAESQETVINVEERSVENEAQGVINEALPSPEEPLVEESEELIGQTMAEVLEGEEMENVEEVVVEREM</sequence>
<evidence type="ECO:0000256" key="4">
    <source>
        <dbReference type="ARBA" id="ARBA00022837"/>
    </source>
</evidence>